<dbReference type="PATRIC" id="fig|1423751.3.peg.785"/>
<dbReference type="EC" id="6.5.1.2" evidence="2 15"/>
<dbReference type="Pfam" id="PF14520">
    <property type="entry name" value="HHH_5"/>
    <property type="match status" value="1"/>
</dbReference>
<dbReference type="PIRSF" id="PIRSF001604">
    <property type="entry name" value="LigA"/>
    <property type="match status" value="1"/>
</dbReference>
<dbReference type="FunFam" id="1.10.150.20:FF:000007">
    <property type="entry name" value="DNA ligase"/>
    <property type="match status" value="1"/>
</dbReference>
<evidence type="ECO:0000313" key="21">
    <source>
        <dbReference type="Proteomes" id="UP000051521"/>
    </source>
</evidence>
<evidence type="ECO:0000256" key="12">
    <source>
        <dbReference type="ARBA" id="ARBA00023211"/>
    </source>
</evidence>
<dbReference type="Gene3D" id="1.10.287.610">
    <property type="entry name" value="Helix hairpin bin"/>
    <property type="match status" value="1"/>
</dbReference>
<keyword evidence="8 15" id="KW-0862">Zinc</keyword>
<keyword evidence="21" id="KW-1185">Reference proteome</keyword>
<dbReference type="GO" id="GO:0003911">
    <property type="term" value="F:DNA ligase (NAD+) activity"/>
    <property type="evidence" value="ECO:0007669"/>
    <property type="project" value="UniProtKB-UniRule"/>
</dbReference>
<organism evidence="18 20">
    <name type="scientific">Lactobacillus gigeriorum DSM 23908 = CRBIP 24.85</name>
    <dbReference type="NCBI Taxonomy" id="1423751"/>
    <lineage>
        <taxon>Bacteria</taxon>
        <taxon>Bacillati</taxon>
        <taxon>Bacillota</taxon>
        <taxon>Bacilli</taxon>
        <taxon>Lactobacillales</taxon>
        <taxon>Lactobacillaceae</taxon>
        <taxon>Lactobacillus</taxon>
    </lineage>
</organism>
<dbReference type="InterPro" id="IPR001679">
    <property type="entry name" value="DNA_ligase"/>
</dbReference>
<dbReference type="Gene3D" id="6.20.10.30">
    <property type="match status" value="1"/>
</dbReference>
<feature type="binding site" evidence="15">
    <location>
        <position position="136"/>
    </location>
    <ligand>
        <name>NAD(+)</name>
        <dbReference type="ChEBI" id="CHEBI:57540"/>
    </ligand>
</feature>
<keyword evidence="11 15" id="KW-0234">DNA repair</keyword>
<keyword evidence="9 15" id="KW-0460">Magnesium</keyword>
<reference evidence="18 20" key="1">
    <citation type="submission" date="2012-06" db="EMBL/GenBank/DDBJ databases">
        <title>Draft genome sequence of Lactobacillus gigeriorum CRBIP 24.85T, isolated from chicken crop.</title>
        <authorList>
            <person name="Cousin S."/>
            <person name="Ma L."/>
            <person name="Creno S."/>
            <person name="Clermont D."/>
            <person name="Loux V."/>
            <person name="Bizet C."/>
            <person name="Bouchier C."/>
        </authorList>
    </citation>
    <scope>NUCLEOTIDE SEQUENCE [LARGE SCALE GENOMIC DNA]</scope>
    <source>
        <strain evidence="20">CRBIP 24.85T</strain>
        <strain evidence="18">Type strain: CRBIP 24.85</strain>
    </source>
</reference>
<dbReference type="InterPro" id="IPR013839">
    <property type="entry name" value="DNAligase_adenylation"/>
</dbReference>
<keyword evidence="4 15" id="KW-0436">Ligase</keyword>
<dbReference type="SUPFAM" id="SSF50249">
    <property type="entry name" value="Nucleic acid-binding proteins"/>
    <property type="match status" value="1"/>
</dbReference>
<keyword evidence="10 15" id="KW-0520">NAD</keyword>
<dbReference type="EMBL" id="AYZO01000020">
    <property type="protein sequence ID" value="KRN11690.1"/>
    <property type="molecule type" value="Genomic_DNA"/>
</dbReference>
<dbReference type="EMBL" id="CAKC01000039">
    <property type="protein sequence ID" value="CCI86850.1"/>
    <property type="molecule type" value="Genomic_DNA"/>
</dbReference>
<feature type="binding site" evidence="15">
    <location>
        <begin position="34"/>
        <end position="38"/>
    </location>
    <ligand>
        <name>NAD(+)</name>
        <dbReference type="ChEBI" id="CHEBI:57540"/>
    </ligand>
</feature>
<evidence type="ECO:0000256" key="14">
    <source>
        <dbReference type="ARBA" id="ARBA00060881"/>
    </source>
</evidence>
<evidence type="ECO:0000256" key="2">
    <source>
        <dbReference type="ARBA" id="ARBA00012722"/>
    </source>
</evidence>
<comment type="function">
    <text evidence="1 15">DNA ligase that catalyzes the formation of phosphodiester linkages between 5'-phosphoryl and 3'-hydroxyl groups in double-stranded DNA using NAD as a coenzyme and as the energy source for the reaction. It is essential for DNA replication and repair of damaged DNA.</text>
</comment>
<dbReference type="Proteomes" id="UP000051521">
    <property type="component" value="Unassembled WGS sequence"/>
</dbReference>
<dbReference type="Pfam" id="PF12826">
    <property type="entry name" value="HHH_2"/>
    <property type="match status" value="1"/>
</dbReference>
<evidence type="ECO:0000256" key="11">
    <source>
        <dbReference type="ARBA" id="ARBA00023204"/>
    </source>
</evidence>
<dbReference type="CDD" id="cd17748">
    <property type="entry name" value="BRCT_DNA_ligase_like"/>
    <property type="match status" value="1"/>
</dbReference>
<dbReference type="PROSITE" id="PS50172">
    <property type="entry name" value="BRCT"/>
    <property type="match status" value="1"/>
</dbReference>
<dbReference type="InterPro" id="IPR033136">
    <property type="entry name" value="DNA_ligase_CS"/>
</dbReference>
<keyword evidence="7 15" id="KW-0227">DNA damage</keyword>
<dbReference type="InterPro" id="IPR001357">
    <property type="entry name" value="BRCT_dom"/>
</dbReference>
<comment type="similarity">
    <text evidence="14 15">Belongs to the NAD-dependent DNA ligase family. LigA subfamily.</text>
</comment>
<dbReference type="Proteomes" id="UP000009326">
    <property type="component" value="Unassembled WGS sequence"/>
</dbReference>
<dbReference type="InterPro" id="IPR036420">
    <property type="entry name" value="BRCT_dom_sf"/>
</dbReference>
<evidence type="ECO:0000256" key="3">
    <source>
        <dbReference type="ARBA" id="ARBA00013308"/>
    </source>
</evidence>
<evidence type="ECO:0000256" key="8">
    <source>
        <dbReference type="ARBA" id="ARBA00022833"/>
    </source>
</evidence>
<name>I7K0F9_9LACO</name>
<dbReference type="Gene3D" id="3.30.470.30">
    <property type="entry name" value="DNA ligase/mRNA capping enzyme"/>
    <property type="match status" value="1"/>
</dbReference>
<dbReference type="SUPFAM" id="SSF47781">
    <property type="entry name" value="RuvA domain 2-like"/>
    <property type="match status" value="1"/>
</dbReference>
<dbReference type="NCBIfam" id="TIGR00575">
    <property type="entry name" value="dnlj"/>
    <property type="match status" value="1"/>
</dbReference>
<feature type="binding site" evidence="15">
    <location>
        <position position="113"/>
    </location>
    <ligand>
        <name>NAD(+)</name>
        <dbReference type="ChEBI" id="CHEBI:57540"/>
    </ligand>
</feature>
<dbReference type="GO" id="GO:0046872">
    <property type="term" value="F:metal ion binding"/>
    <property type="evidence" value="ECO:0007669"/>
    <property type="project" value="UniProtKB-KW"/>
</dbReference>
<feature type="binding site" evidence="15">
    <location>
        <position position="309"/>
    </location>
    <ligand>
        <name>NAD(+)</name>
        <dbReference type="ChEBI" id="CHEBI:57540"/>
    </ligand>
</feature>
<feature type="binding site" evidence="15">
    <location>
        <position position="170"/>
    </location>
    <ligand>
        <name>NAD(+)</name>
        <dbReference type="ChEBI" id="CHEBI:57540"/>
    </ligand>
</feature>
<dbReference type="NCBIfam" id="NF005932">
    <property type="entry name" value="PRK07956.1"/>
    <property type="match status" value="1"/>
</dbReference>
<accession>I7K0F9</accession>
<evidence type="ECO:0000256" key="15">
    <source>
        <dbReference type="HAMAP-Rule" id="MF_01588"/>
    </source>
</evidence>
<comment type="catalytic activity">
    <reaction evidence="13 15 16">
        <text>NAD(+) + (deoxyribonucleotide)n-3'-hydroxyl + 5'-phospho-(deoxyribonucleotide)m = (deoxyribonucleotide)n+m + AMP + beta-nicotinamide D-nucleotide.</text>
        <dbReference type="EC" id="6.5.1.2"/>
    </reaction>
</comment>
<dbReference type="Gene3D" id="3.40.50.10190">
    <property type="entry name" value="BRCT domain"/>
    <property type="match status" value="1"/>
</dbReference>
<dbReference type="AlphaFoldDB" id="I7K0F9"/>
<comment type="caution">
    <text evidence="18">The sequence shown here is derived from an EMBL/GenBank/DDBJ whole genome shotgun (WGS) entry which is preliminary data.</text>
</comment>
<evidence type="ECO:0000256" key="13">
    <source>
        <dbReference type="ARBA" id="ARBA00034005"/>
    </source>
</evidence>
<feature type="active site" description="N6-AMP-lysine intermediate" evidence="15">
    <location>
        <position position="115"/>
    </location>
</feature>
<dbReference type="SUPFAM" id="SSF52113">
    <property type="entry name" value="BRCT domain"/>
    <property type="match status" value="1"/>
</dbReference>
<dbReference type="Pfam" id="PF00533">
    <property type="entry name" value="BRCT"/>
    <property type="match status" value="1"/>
</dbReference>
<dbReference type="InterPro" id="IPR018239">
    <property type="entry name" value="DNA_ligase_AS"/>
</dbReference>
<evidence type="ECO:0000313" key="18">
    <source>
        <dbReference type="EMBL" id="CCI86850.1"/>
    </source>
</evidence>
<dbReference type="InterPro" id="IPR004149">
    <property type="entry name" value="Znf_DNAligase_C4"/>
</dbReference>
<dbReference type="InterPro" id="IPR041663">
    <property type="entry name" value="DisA/LigA_HHH"/>
</dbReference>
<dbReference type="FunFam" id="3.30.470.30:FF:000001">
    <property type="entry name" value="DNA ligase"/>
    <property type="match status" value="1"/>
</dbReference>
<evidence type="ECO:0000256" key="6">
    <source>
        <dbReference type="ARBA" id="ARBA00022723"/>
    </source>
</evidence>
<dbReference type="GO" id="GO:0006260">
    <property type="term" value="P:DNA replication"/>
    <property type="evidence" value="ECO:0007669"/>
    <property type="project" value="UniProtKB-KW"/>
</dbReference>
<proteinExistence type="inferred from homology"/>
<feature type="binding site" evidence="15">
    <location>
        <position position="421"/>
    </location>
    <ligand>
        <name>Zn(2+)</name>
        <dbReference type="ChEBI" id="CHEBI:29105"/>
    </ligand>
</feature>
<evidence type="ECO:0000313" key="19">
    <source>
        <dbReference type="EMBL" id="KRN11690.1"/>
    </source>
</evidence>
<feature type="domain" description="BRCT" evidence="17">
    <location>
        <begin position="588"/>
        <end position="669"/>
    </location>
</feature>
<dbReference type="FunFam" id="2.40.50.140:FF:000012">
    <property type="entry name" value="DNA ligase"/>
    <property type="match status" value="1"/>
</dbReference>
<evidence type="ECO:0000259" key="17">
    <source>
        <dbReference type="PROSITE" id="PS50172"/>
    </source>
</evidence>
<evidence type="ECO:0000256" key="1">
    <source>
        <dbReference type="ARBA" id="ARBA00004067"/>
    </source>
</evidence>
<dbReference type="InterPro" id="IPR012340">
    <property type="entry name" value="NA-bd_OB-fold"/>
</dbReference>
<reference evidence="19 21" key="2">
    <citation type="journal article" date="2015" name="Genome Announc.">
        <title>Expanding the biotechnology potential of lactobacilli through comparative genomics of 213 strains and associated genera.</title>
        <authorList>
            <person name="Sun Z."/>
            <person name="Harris H.M."/>
            <person name="McCann A."/>
            <person name="Guo C."/>
            <person name="Argimon S."/>
            <person name="Zhang W."/>
            <person name="Yang X."/>
            <person name="Jeffery I.B."/>
            <person name="Cooney J.C."/>
            <person name="Kagawa T.F."/>
            <person name="Liu W."/>
            <person name="Song Y."/>
            <person name="Salvetti E."/>
            <person name="Wrobel A."/>
            <person name="Rasinkangas P."/>
            <person name="Parkhill J."/>
            <person name="Rea M.C."/>
            <person name="O'Sullivan O."/>
            <person name="Ritari J."/>
            <person name="Douillard F.P."/>
            <person name="Paul Ross R."/>
            <person name="Yang R."/>
            <person name="Briner A.E."/>
            <person name="Felis G.E."/>
            <person name="de Vos W.M."/>
            <person name="Barrangou R."/>
            <person name="Klaenhammer T.R."/>
            <person name="Caufield P.W."/>
            <person name="Cui Y."/>
            <person name="Zhang H."/>
            <person name="O'Toole P.W."/>
        </authorList>
    </citation>
    <scope>NUCLEOTIDE SEQUENCE [LARGE SCALE GENOMIC DNA]</scope>
    <source>
        <strain evidence="19 21">DSM 23908</strain>
    </source>
</reference>
<evidence type="ECO:0000313" key="20">
    <source>
        <dbReference type="Proteomes" id="UP000009326"/>
    </source>
</evidence>
<dbReference type="SMART" id="SM00532">
    <property type="entry name" value="LIGANc"/>
    <property type="match status" value="1"/>
</dbReference>
<dbReference type="Gene3D" id="2.40.50.140">
    <property type="entry name" value="Nucleic acid-binding proteins"/>
    <property type="match status" value="1"/>
</dbReference>
<evidence type="ECO:0000256" key="4">
    <source>
        <dbReference type="ARBA" id="ARBA00022598"/>
    </source>
</evidence>
<dbReference type="InterPro" id="IPR004150">
    <property type="entry name" value="NAD_DNA_ligase_OB"/>
</dbReference>
<evidence type="ECO:0000256" key="7">
    <source>
        <dbReference type="ARBA" id="ARBA00022763"/>
    </source>
</evidence>
<dbReference type="InterPro" id="IPR010994">
    <property type="entry name" value="RuvA_2-like"/>
</dbReference>
<feature type="binding site" evidence="15">
    <location>
        <position position="285"/>
    </location>
    <ligand>
        <name>NAD(+)</name>
        <dbReference type="ChEBI" id="CHEBI:57540"/>
    </ligand>
</feature>
<comment type="cofactor">
    <cofactor evidence="15">
        <name>Mg(2+)</name>
        <dbReference type="ChEBI" id="CHEBI:18420"/>
    </cofactor>
    <cofactor evidence="15">
        <name>Mn(2+)</name>
        <dbReference type="ChEBI" id="CHEBI:29035"/>
    </cofactor>
</comment>
<dbReference type="PROSITE" id="PS01056">
    <property type="entry name" value="DNA_LIGASE_N2"/>
    <property type="match status" value="1"/>
</dbReference>
<keyword evidence="12 15" id="KW-0464">Manganese</keyword>
<dbReference type="InterPro" id="IPR013840">
    <property type="entry name" value="DNAligase_N"/>
</dbReference>
<protein>
    <recommendedName>
        <fullName evidence="3 15">DNA ligase</fullName>
        <ecNumber evidence="2 15">6.5.1.2</ecNumber>
    </recommendedName>
    <alternativeName>
        <fullName evidence="15">Polydeoxyribonucleotide synthase [NAD(+)]</fullName>
    </alternativeName>
</protein>
<dbReference type="RefSeq" id="WP_008472912.1">
    <property type="nucleotide sequence ID" value="NZ_AYZO01000020.1"/>
</dbReference>
<evidence type="ECO:0000256" key="16">
    <source>
        <dbReference type="RuleBase" id="RU000618"/>
    </source>
</evidence>
<dbReference type="Pfam" id="PF03119">
    <property type="entry name" value="DNA_ligase_ZBD"/>
    <property type="match status" value="1"/>
</dbReference>
<evidence type="ECO:0000256" key="5">
    <source>
        <dbReference type="ARBA" id="ARBA00022705"/>
    </source>
</evidence>
<feature type="binding site" evidence="15">
    <location>
        <position position="403"/>
    </location>
    <ligand>
        <name>Zn(2+)</name>
        <dbReference type="ChEBI" id="CHEBI:29105"/>
    </ligand>
</feature>
<dbReference type="SUPFAM" id="SSF56091">
    <property type="entry name" value="DNA ligase/mRNA capping enzyme, catalytic domain"/>
    <property type="match status" value="1"/>
</dbReference>
<evidence type="ECO:0000256" key="9">
    <source>
        <dbReference type="ARBA" id="ARBA00022842"/>
    </source>
</evidence>
<dbReference type="GO" id="GO:0005829">
    <property type="term" value="C:cytosol"/>
    <property type="evidence" value="ECO:0007669"/>
    <property type="project" value="TreeGrafter"/>
</dbReference>
<dbReference type="GO" id="GO:0006281">
    <property type="term" value="P:DNA repair"/>
    <property type="evidence" value="ECO:0007669"/>
    <property type="project" value="UniProtKB-KW"/>
</dbReference>
<dbReference type="HAMAP" id="MF_01588">
    <property type="entry name" value="DNA_ligase_A"/>
    <property type="match status" value="1"/>
</dbReference>
<dbReference type="Pfam" id="PF03120">
    <property type="entry name" value="OB_DNA_ligase"/>
    <property type="match status" value="1"/>
</dbReference>
<dbReference type="OrthoDB" id="9759736at2"/>
<feature type="binding site" evidence="15">
    <location>
        <begin position="83"/>
        <end position="84"/>
    </location>
    <ligand>
        <name>NAD(+)</name>
        <dbReference type="ChEBI" id="CHEBI:57540"/>
    </ligand>
</feature>
<evidence type="ECO:0000256" key="10">
    <source>
        <dbReference type="ARBA" id="ARBA00023027"/>
    </source>
</evidence>
<dbReference type="SMART" id="SM00292">
    <property type="entry name" value="BRCT"/>
    <property type="match status" value="1"/>
</dbReference>
<dbReference type="STRING" id="1423751.FC38_GL000759"/>
<gene>
    <name evidence="15" type="primary">ligA</name>
    <name evidence="18" type="ORF">BN52_08075</name>
    <name evidence="19" type="ORF">FC38_GL000759</name>
</gene>
<feature type="binding site" evidence="15">
    <location>
        <position position="426"/>
    </location>
    <ligand>
        <name>Zn(2+)</name>
        <dbReference type="ChEBI" id="CHEBI:29105"/>
    </ligand>
</feature>
<keyword evidence="6 15" id="KW-0479">Metal-binding</keyword>
<keyword evidence="5 15" id="KW-0235">DNA replication</keyword>
<dbReference type="PANTHER" id="PTHR23389:SF9">
    <property type="entry name" value="DNA LIGASE"/>
    <property type="match status" value="1"/>
</dbReference>
<dbReference type="CDD" id="cd00114">
    <property type="entry name" value="LIGANc"/>
    <property type="match status" value="1"/>
</dbReference>
<dbReference type="PANTHER" id="PTHR23389">
    <property type="entry name" value="CHROMOSOME TRANSMISSION FIDELITY FACTOR 18"/>
    <property type="match status" value="1"/>
</dbReference>
<feature type="binding site" evidence="15">
    <location>
        <position position="406"/>
    </location>
    <ligand>
        <name>Zn(2+)</name>
        <dbReference type="ChEBI" id="CHEBI:29105"/>
    </ligand>
</feature>
<dbReference type="PROSITE" id="PS01055">
    <property type="entry name" value="DNA_LIGASE_N1"/>
    <property type="match status" value="1"/>
</dbReference>
<dbReference type="Gene3D" id="1.10.150.20">
    <property type="entry name" value="5' to 3' exonuclease, C-terminal subdomain"/>
    <property type="match status" value="2"/>
</dbReference>
<sequence>MEKKQAEKEIQELRSQLDEWAEAYYSKDAPEVEDYLYDQKYARLVELEQAFPDLVTADSITQRVGGQIDTEFTKVSHEIPMLSMGDVFSKDELREFDERMQKLVGHPVVYNVELKIDGLSLSLEYEAGKLVRASTRGNGTVGEDVTANAKYISDIPQQLPEPLTTEVRGECYMGKEAFVKLNKERDESGLPAFANPRNAAAGSLRQLDAKVTKKRQLSTFIYTWVNPPEEITSQHQAIEAMAKLGFHTNETGRRLKTVDEVFAFIDEYTEKRNSLTYGIDGIVLKVDDLSLQAQLGNTVKVPRWEIAYKFPPEEQETVVRQIEWTVGRTGVVTPTAVMDPVQLAGTTVSRAVLHNPDLLRQKDVRVGDTVKLHKAGDIIPEISEVVLAKRPKDSVSYVIPTACPSCGQELVHLEDEVALRCINPSCPAQIEEGIIHFASRPAMNINGLGPKIVKQLIAKGLVNNVADLYHLTADDLAQLDHFKDKAITNLLTALNNSKNNSVELLLTGLGIDHVGAKAARLIAQKYKNMAKIMTLTVQDLSAIDTIGMTIAESMTAYFAQEEVQKLIADLTASGLNMNYLGAEEPEQAPDNFFKEKTVVLTGKLAHYSRSEFTKKLQALGAKVTGSVSKKTDYVIYGEDAGSKYTKAESLGISLLTEEEAIAKIDQRNE</sequence>
<dbReference type="Pfam" id="PF01653">
    <property type="entry name" value="DNA_ligase_aden"/>
    <property type="match status" value="1"/>
</dbReference>